<dbReference type="Proteomes" id="UP000029558">
    <property type="component" value="Chromosome"/>
</dbReference>
<dbReference type="InterPro" id="IPR032816">
    <property type="entry name" value="VTT_dom"/>
</dbReference>
<evidence type="ECO:0000259" key="2">
    <source>
        <dbReference type="Pfam" id="PF09335"/>
    </source>
</evidence>
<accession>A0AAC8ZPQ5</accession>
<protein>
    <submittedName>
        <fullName evidence="3">DedA</fullName>
    </submittedName>
</protein>
<evidence type="ECO:0000313" key="3">
    <source>
        <dbReference type="EMBL" id="ALB23867.1"/>
    </source>
</evidence>
<dbReference type="InterPro" id="IPR051311">
    <property type="entry name" value="DedA_domain"/>
</dbReference>
<dbReference type="AlphaFoldDB" id="A0AAC8ZPQ5"/>
<keyword evidence="1" id="KW-0472">Membrane</keyword>
<reference evidence="3 4" key="1">
    <citation type="journal article" date="2014" name="Genome Announc.">
        <title>Comparative Genome Analysis of Two Isolates of the Fish Pathogen Piscirickettsia salmonis from Different Hosts Reveals Major Differences in Virulence-Associated Secretion Systems.</title>
        <authorList>
            <person name="Bohle H."/>
            <person name="Henriquez P."/>
            <person name="Grothusen H."/>
            <person name="Navas E."/>
            <person name="Sandoval A."/>
            <person name="Bustamante F."/>
            <person name="Bustos P."/>
            <person name="Mancilla M."/>
        </authorList>
    </citation>
    <scope>NUCLEOTIDE SEQUENCE [LARGE SCALE GENOMIC DNA]</scope>
    <source>
        <strain evidence="4">B1-32597</strain>
    </source>
</reference>
<evidence type="ECO:0000313" key="4">
    <source>
        <dbReference type="Proteomes" id="UP000029558"/>
    </source>
</evidence>
<feature type="transmembrane region" description="Helical" evidence="1">
    <location>
        <begin position="12"/>
        <end position="33"/>
    </location>
</feature>
<keyword evidence="1" id="KW-1133">Transmembrane helix</keyword>
<evidence type="ECO:0000256" key="1">
    <source>
        <dbReference type="SAM" id="Phobius"/>
    </source>
</evidence>
<dbReference type="PANTHER" id="PTHR42709">
    <property type="entry name" value="ALKALINE PHOSPHATASE LIKE PROTEIN"/>
    <property type="match status" value="1"/>
</dbReference>
<feature type="domain" description="VTT" evidence="2">
    <location>
        <begin position="48"/>
        <end position="149"/>
    </location>
</feature>
<organism evidence="3 4">
    <name type="scientific">Piscirickettsia salmonis</name>
    <dbReference type="NCBI Taxonomy" id="1238"/>
    <lineage>
        <taxon>Bacteria</taxon>
        <taxon>Pseudomonadati</taxon>
        <taxon>Pseudomonadota</taxon>
        <taxon>Gammaproteobacteria</taxon>
        <taxon>Thiotrichales</taxon>
        <taxon>Piscirickettsiaceae</taxon>
        <taxon>Piscirickettsia</taxon>
    </lineage>
</organism>
<keyword evidence="1" id="KW-0812">Transmembrane</keyword>
<feature type="transmembrane region" description="Helical" evidence="1">
    <location>
        <begin position="162"/>
        <end position="182"/>
    </location>
</feature>
<gene>
    <name evidence="3" type="ORF">KU39_2691</name>
</gene>
<feature type="transmembrane region" description="Helical" evidence="1">
    <location>
        <begin position="45"/>
        <end position="68"/>
    </location>
</feature>
<dbReference type="EMBL" id="CP012508">
    <property type="protein sequence ID" value="ALB23867.1"/>
    <property type="molecule type" value="Genomic_DNA"/>
</dbReference>
<dbReference type="PANTHER" id="PTHR42709:SF2">
    <property type="entry name" value="INNER MEMBRANE PROTEIN YOHD"/>
    <property type="match status" value="1"/>
</dbReference>
<dbReference type="Pfam" id="PF09335">
    <property type="entry name" value="VTT_dom"/>
    <property type="match status" value="1"/>
</dbReference>
<feature type="transmembrane region" description="Helical" evidence="1">
    <location>
        <begin position="129"/>
        <end position="150"/>
    </location>
</feature>
<name>A0AAC8ZPQ5_PISSA</name>
<dbReference type="RefSeq" id="WP_048875867.1">
    <property type="nucleotide sequence ID" value="NZ_CP012508.1"/>
</dbReference>
<proteinExistence type="predicted"/>
<dbReference type="GO" id="GO:0005886">
    <property type="term" value="C:plasma membrane"/>
    <property type="evidence" value="ECO:0007669"/>
    <property type="project" value="TreeGrafter"/>
</dbReference>
<sequence length="196" mass="22354">MLNWILSALDPSYFLVLSTSFIEATALLLFVTIDCIDIIDNSPYLQLPIFIALATTASTLHNQLFFFLGRCFGHRIFKYFPKSYKKMLIINNLFKKYDILLILGMRCLYGLRIATPIVLGMSKISWLRFLSYDLIGGLIWSSILILAGYYCGNTLKKILNNPNHYSLTLISILMLCTLLVFIKNKSDTKKNKIASS</sequence>